<proteinExistence type="predicted"/>
<name>A0ACB0LX54_TRIPR</name>
<reference evidence="1" key="1">
    <citation type="submission" date="2023-10" db="EMBL/GenBank/DDBJ databases">
        <authorList>
            <person name="Rodriguez Cubillos JULIANA M."/>
            <person name="De Vega J."/>
        </authorList>
    </citation>
    <scope>NUCLEOTIDE SEQUENCE</scope>
</reference>
<keyword evidence="2" id="KW-1185">Reference proteome</keyword>
<accession>A0ACB0LX54</accession>
<dbReference type="Proteomes" id="UP001177021">
    <property type="component" value="Unassembled WGS sequence"/>
</dbReference>
<protein>
    <submittedName>
        <fullName evidence="1">Uncharacterized protein</fullName>
    </submittedName>
</protein>
<evidence type="ECO:0000313" key="2">
    <source>
        <dbReference type="Proteomes" id="UP001177021"/>
    </source>
</evidence>
<organism evidence="1 2">
    <name type="scientific">Trifolium pratense</name>
    <name type="common">Red clover</name>
    <dbReference type="NCBI Taxonomy" id="57577"/>
    <lineage>
        <taxon>Eukaryota</taxon>
        <taxon>Viridiplantae</taxon>
        <taxon>Streptophyta</taxon>
        <taxon>Embryophyta</taxon>
        <taxon>Tracheophyta</taxon>
        <taxon>Spermatophyta</taxon>
        <taxon>Magnoliopsida</taxon>
        <taxon>eudicotyledons</taxon>
        <taxon>Gunneridae</taxon>
        <taxon>Pentapetalae</taxon>
        <taxon>rosids</taxon>
        <taxon>fabids</taxon>
        <taxon>Fabales</taxon>
        <taxon>Fabaceae</taxon>
        <taxon>Papilionoideae</taxon>
        <taxon>50 kb inversion clade</taxon>
        <taxon>NPAAA clade</taxon>
        <taxon>Hologalegina</taxon>
        <taxon>IRL clade</taxon>
        <taxon>Trifolieae</taxon>
        <taxon>Trifolium</taxon>
    </lineage>
</organism>
<evidence type="ECO:0000313" key="1">
    <source>
        <dbReference type="EMBL" id="CAJ2672954.1"/>
    </source>
</evidence>
<gene>
    <name evidence="1" type="ORF">MILVUS5_LOCUS36499</name>
</gene>
<dbReference type="EMBL" id="CASHSV030000716">
    <property type="protein sequence ID" value="CAJ2672954.1"/>
    <property type="molecule type" value="Genomic_DNA"/>
</dbReference>
<sequence>MAPTTYLSLMLILSLFTISHAISPTSSSNLYKDICKKSFELKDLEQRCLKLLEPYPQITSANDYLTFTKLFLKTVAIEKAIKAQQQMIEIMKKNPSSQGIKDCFLHYKDVLSELQIAYDEDPGTISLDVAYANDALVACKRSLSNEKIVNISSISVLNDEMHFVVDIAFTSSSNIPTI</sequence>
<comment type="caution">
    <text evidence="1">The sequence shown here is derived from an EMBL/GenBank/DDBJ whole genome shotgun (WGS) entry which is preliminary data.</text>
</comment>